<reference evidence="2 3" key="1">
    <citation type="journal article" date="2017" name="Nat. Ecol. Evol.">
        <title>Scallop genome provides insights into evolution of bilaterian karyotype and development.</title>
        <authorList>
            <person name="Wang S."/>
            <person name="Zhang J."/>
            <person name="Jiao W."/>
            <person name="Li J."/>
            <person name="Xun X."/>
            <person name="Sun Y."/>
            <person name="Guo X."/>
            <person name="Huan P."/>
            <person name="Dong B."/>
            <person name="Zhang L."/>
            <person name="Hu X."/>
            <person name="Sun X."/>
            <person name="Wang J."/>
            <person name="Zhao C."/>
            <person name="Wang Y."/>
            <person name="Wang D."/>
            <person name="Huang X."/>
            <person name="Wang R."/>
            <person name="Lv J."/>
            <person name="Li Y."/>
            <person name="Zhang Z."/>
            <person name="Liu B."/>
            <person name="Lu W."/>
            <person name="Hui Y."/>
            <person name="Liang J."/>
            <person name="Zhou Z."/>
            <person name="Hou R."/>
            <person name="Li X."/>
            <person name="Liu Y."/>
            <person name="Li H."/>
            <person name="Ning X."/>
            <person name="Lin Y."/>
            <person name="Zhao L."/>
            <person name="Xing Q."/>
            <person name="Dou J."/>
            <person name="Li Y."/>
            <person name="Mao J."/>
            <person name="Guo H."/>
            <person name="Dou H."/>
            <person name="Li T."/>
            <person name="Mu C."/>
            <person name="Jiang W."/>
            <person name="Fu Q."/>
            <person name="Fu X."/>
            <person name="Miao Y."/>
            <person name="Liu J."/>
            <person name="Yu Q."/>
            <person name="Li R."/>
            <person name="Liao H."/>
            <person name="Li X."/>
            <person name="Kong Y."/>
            <person name="Jiang Z."/>
            <person name="Chourrout D."/>
            <person name="Li R."/>
            <person name="Bao Z."/>
        </authorList>
    </citation>
    <scope>NUCLEOTIDE SEQUENCE [LARGE SCALE GENOMIC DNA]</scope>
    <source>
        <strain evidence="2 3">PY_sf001</strain>
    </source>
</reference>
<evidence type="ECO:0000256" key="1">
    <source>
        <dbReference type="SAM" id="MobiDB-lite"/>
    </source>
</evidence>
<evidence type="ECO:0000313" key="2">
    <source>
        <dbReference type="EMBL" id="OWF35539.1"/>
    </source>
</evidence>
<feature type="region of interest" description="Disordered" evidence="1">
    <location>
        <begin position="273"/>
        <end position="309"/>
    </location>
</feature>
<gene>
    <name evidence="2" type="ORF">KP79_PYT08414</name>
</gene>
<organism evidence="2 3">
    <name type="scientific">Mizuhopecten yessoensis</name>
    <name type="common">Japanese scallop</name>
    <name type="synonym">Patinopecten yessoensis</name>
    <dbReference type="NCBI Taxonomy" id="6573"/>
    <lineage>
        <taxon>Eukaryota</taxon>
        <taxon>Metazoa</taxon>
        <taxon>Spiralia</taxon>
        <taxon>Lophotrochozoa</taxon>
        <taxon>Mollusca</taxon>
        <taxon>Bivalvia</taxon>
        <taxon>Autobranchia</taxon>
        <taxon>Pteriomorphia</taxon>
        <taxon>Pectinida</taxon>
        <taxon>Pectinoidea</taxon>
        <taxon>Pectinidae</taxon>
        <taxon>Mizuhopecten</taxon>
    </lineage>
</organism>
<proteinExistence type="predicted"/>
<protein>
    <submittedName>
        <fullName evidence="2">Uncharacterized protein</fullName>
    </submittedName>
</protein>
<dbReference type="AlphaFoldDB" id="A0A210PGC4"/>
<dbReference type="EMBL" id="NEDP02076721">
    <property type="protein sequence ID" value="OWF35539.1"/>
    <property type="molecule type" value="Genomic_DNA"/>
</dbReference>
<dbReference type="STRING" id="6573.A0A210PGC4"/>
<dbReference type="Proteomes" id="UP000242188">
    <property type="component" value="Unassembled WGS sequence"/>
</dbReference>
<sequence>MKTEAETSPFPNVLGNQVGMKSGATELGVVQQGDNCDRKVAVNGKITLQFAVAEDASLHFELHSNNPQGKNTMAGVEKRVDNMCDYVMELPVAGMYAVNVFGTRNVENATITEVYSCIIQSEGNGTAATITDNNKPGLNKNKGKFKTLDDSKHGFNKTIYTTTGSVKVPMPVIAGEVFPSLKRTDATDEGDSVTATVLVSDGNQLEIRMKVSGDYLLDLFSKESTGNIKTIGRYTITYDSGSDTDSEEQLEETAAEEEGHVLASGALLKIGKTNQTVTKPKKKQTKSPPPKEVPKKPPQKVEPMRKPPTKKDFDQLVKFLNRQYKTKPIPADVGLDAWFDAKDKEKAVEDITKACSFRKAVMLEEAIERAVEVKAVSDERTNLDMQIRMAARVLKTVTRVEKDLIECYGLHLKSMSEIKRYQSPPPGVHHVVAATFLLLGEDIEDLKKWSLCRRLLSQMGNQFVFRRMAKLDPTSLQPLVIETVNRILQPFTAVQIREASMEAATLHAWIMRVVRENENKEDPSPSRHSHIPPRSSTMQE</sequence>
<comment type="caution">
    <text evidence="2">The sequence shown here is derived from an EMBL/GenBank/DDBJ whole genome shotgun (WGS) entry which is preliminary data.</text>
</comment>
<dbReference type="Gene3D" id="1.20.920.60">
    <property type="match status" value="1"/>
</dbReference>
<feature type="region of interest" description="Disordered" evidence="1">
    <location>
        <begin position="517"/>
        <end position="540"/>
    </location>
</feature>
<accession>A0A210PGC4</accession>
<keyword evidence="3" id="KW-1185">Reference proteome</keyword>
<dbReference type="OrthoDB" id="6129702at2759"/>
<evidence type="ECO:0000313" key="3">
    <source>
        <dbReference type="Proteomes" id="UP000242188"/>
    </source>
</evidence>
<name>A0A210PGC4_MIZYE</name>